<evidence type="ECO:0008006" key="4">
    <source>
        <dbReference type="Google" id="ProtNLM"/>
    </source>
</evidence>
<comment type="caution">
    <text evidence="2">The sequence shown here is derived from an EMBL/GenBank/DDBJ whole genome shotgun (WGS) entry which is preliminary data.</text>
</comment>
<evidence type="ECO:0000256" key="1">
    <source>
        <dbReference type="SAM" id="MobiDB-lite"/>
    </source>
</evidence>
<organism evidence="2 3">
    <name type="scientific">Manduca sexta</name>
    <name type="common">Tobacco hawkmoth</name>
    <name type="synonym">Tobacco hornworm</name>
    <dbReference type="NCBI Taxonomy" id="7130"/>
    <lineage>
        <taxon>Eukaryota</taxon>
        <taxon>Metazoa</taxon>
        <taxon>Ecdysozoa</taxon>
        <taxon>Arthropoda</taxon>
        <taxon>Hexapoda</taxon>
        <taxon>Insecta</taxon>
        <taxon>Pterygota</taxon>
        <taxon>Neoptera</taxon>
        <taxon>Endopterygota</taxon>
        <taxon>Lepidoptera</taxon>
        <taxon>Glossata</taxon>
        <taxon>Ditrysia</taxon>
        <taxon>Bombycoidea</taxon>
        <taxon>Sphingidae</taxon>
        <taxon>Sphinginae</taxon>
        <taxon>Sphingini</taxon>
        <taxon>Manduca</taxon>
    </lineage>
</organism>
<dbReference type="Proteomes" id="UP000791440">
    <property type="component" value="Unassembled WGS sequence"/>
</dbReference>
<keyword evidence="3" id="KW-1185">Reference proteome</keyword>
<sequence length="203" mass="23822">MPRRKNTVLNGQARGMVYSVYCFIKNNDELGSNRNMMEIYKQTAEATSTSIATVRRIVKQVKDSEFMVIFRTPGKKRPRVHPITDVDSFDQEVIKRCIHSTNKEMPTIAKLRQKLREEINFQGSERSLRRIITKLGFKWRKTENNKKMLVHNDDDYYDDDDDDGDDDDDDENHEDIDNEKPTHQVQSTTKFEATFVLENTLQI</sequence>
<evidence type="ECO:0000313" key="2">
    <source>
        <dbReference type="EMBL" id="KAG6448789.1"/>
    </source>
</evidence>
<name>A0A922CK35_MANSE</name>
<reference evidence="2" key="1">
    <citation type="journal article" date="2016" name="Insect Biochem. Mol. Biol.">
        <title>Multifaceted biological insights from a draft genome sequence of the tobacco hornworm moth, Manduca sexta.</title>
        <authorList>
            <person name="Kanost M.R."/>
            <person name="Arrese E.L."/>
            <person name="Cao X."/>
            <person name="Chen Y.R."/>
            <person name="Chellapilla S."/>
            <person name="Goldsmith M.R."/>
            <person name="Grosse-Wilde E."/>
            <person name="Heckel D.G."/>
            <person name="Herndon N."/>
            <person name="Jiang H."/>
            <person name="Papanicolaou A."/>
            <person name="Qu J."/>
            <person name="Soulages J.L."/>
            <person name="Vogel H."/>
            <person name="Walters J."/>
            <person name="Waterhouse R.M."/>
            <person name="Ahn S.J."/>
            <person name="Almeida F.C."/>
            <person name="An C."/>
            <person name="Aqrawi P."/>
            <person name="Bretschneider A."/>
            <person name="Bryant W.B."/>
            <person name="Bucks S."/>
            <person name="Chao H."/>
            <person name="Chevignon G."/>
            <person name="Christen J.M."/>
            <person name="Clarke D.F."/>
            <person name="Dittmer N.T."/>
            <person name="Ferguson L.C.F."/>
            <person name="Garavelou S."/>
            <person name="Gordon K.H.J."/>
            <person name="Gunaratna R.T."/>
            <person name="Han Y."/>
            <person name="Hauser F."/>
            <person name="He Y."/>
            <person name="Heidel-Fischer H."/>
            <person name="Hirsh A."/>
            <person name="Hu Y."/>
            <person name="Jiang H."/>
            <person name="Kalra D."/>
            <person name="Klinner C."/>
            <person name="Konig C."/>
            <person name="Kovar C."/>
            <person name="Kroll A.R."/>
            <person name="Kuwar S.S."/>
            <person name="Lee S.L."/>
            <person name="Lehman R."/>
            <person name="Li K."/>
            <person name="Li Z."/>
            <person name="Liang H."/>
            <person name="Lovelace S."/>
            <person name="Lu Z."/>
            <person name="Mansfield J.H."/>
            <person name="McCulloch K.J."/>
            <person name="Mathew T."/>
            <person name="Morton B."/>
            <person name="Muzny D.M."/>
            <person name="Neunemann D."/>
            <person name="Ongeri F."/>
            <person name="Pauchet Y."/>
            <person name="Pu L.L."/>
            <person name="Pyrousis I."/>
            <person name="Rao X.J."/>
            <person name="Redding A."/>
            <person name="Roesel C."/>
            <person name="Sanchez-Gracia A."/>
            <person name="Schaack S."/>
            <person name="Shukla A."/>
            <person name="Tetreau G."/>
            <person name="Wang Y."/>
            <person name="Xiong G.H."/>
            <person name="Traut W."/>
            <person name="Walsh T.K."/>
            <person name="Worley K.C."/>
            <person name="Wu D."/>
            <person name="Wu W."/>
            <person name="Wu Y.Q."/>
            <person name="Zhang X."/>
            <person name="Zou Z."/>
            <person name="Zucker H."/>
            <person name="Briscoe A.D."/>
            <person name="Burmester T."/>
            <person name="Clem R.J."/>
            <person name="Feyereisen R."/>
            <person name="Grimmelikhuijzen C.J.P."/>
            <person name="Hamodrakas S.J."/>
            <person name="Hansson B.S."/>
            <person name="Huguet E."/>
            <person name="Jermiin L.S."/>
            <person name="Lan Q."/>
            <person name="Lehman H.K."/>
            <person name="Lorenzen M."/>
            <person name="Merzendorfer H."/>
            <person name="Michalopoulos I."/>
            <person name="Morton D.B."/>
            <person name="Muthukrishnan S."/>
            <person name="Oakeshott J.G."/>
            <person name="Palmer W."/>
            <person name="Park Y."/>
            <person name="Passarelli A.L."/>
            <person name="Rozas J."/>
            <person name="Schwartz L.M."/>
            <person name="Smith W."/>
            <person name="Southgate A."/>
            <person name="Vilcinskas A."/>
            <person name="Vogt R."/>
            <person name="Wang P."/>
            <person name="Werren J."/>
            <person name="Yu X.Q."/>
            <person name="Zhou J.J."/>
            <person name="Brown S.J."/>
            <person name="Scherer S.E."/>
            <person name="Richards S."/>
            <person name="Blissard G.W."/>
        </authorList>
    </citation>
    <scope>NUCLEOTIDE SEQUENCE</scope>
</reference>
<gene>
    <name evidence="2" type="ORF">O3G_MSEX005705</name>
</gene>
<proteinExistence type="predicted"/>
<dbReference type="AlphaFoldDB" id="A0A922CK35"/>
<reference evidence="2" key="2">
    <citation type="submission" date="2020-12" db="EMBL/GenBank/DDBJ databases">
        <authorList>
            <person name="Kanost M."/>
        </authorList>
    </citation>
    <scope>NUCLEOTIDE SEQUENCE</scope>
</reference>
<evidence type="ECO:0000313" key="3">
    <source>
        <dbReference type="Proteomes" id="UP000791440"/>
    </source>
</evidence>
<feature type="compositionally biased region" description="Acidic residues" evidence="1">
    <location>
        <begin position="155"/>
        <end position="177"/>
    </location>
</feature>
<feature type="region of interest" description="Disordered" evidence="1">
    <location>
        <begin position="151"/>
        <end position="190"/>
    </location>
</feature>
<accession>A0A922CK35</accession>
<dbReference type="EMBL" id="JH668361">
    <property type="protein sequence ID" value="KAG6448789.1"/>
    <property type="molecule type" value="Genomic_DNA"/>
</dbReference>
<protein>
    <recommendedName>
        <fullName evidence="4">Transposase</fullName>
    </recommendedName>
</protein>